<dbReference type="GO" id="GO:0030973">
    <property type="term" value="F:molybdate ion binding"/>
    <property type="evidence" value="ECO:0007669"/>
    <property type="project" value="TreeGrafter"/>
</dbReference>
<evidence type="ECO:0000256" key="4">
    <source>
        <dbReference type="ARBA" id="ARBA00022729"/>
    </source>
</evidence>
<dbReference type="GO" id="GO:1901359">
    <property type="term" value="F:tungstate binding"/>
    <property type="evidence" value="ECO:0007669"/>
    <property type="project" value="UniProtKB-ARBA"/>
</dbReference>
<evidence type="ECO:0000313" key="8">
    <source>
        <dbReference type="EMBL" id="CUK25680.1"/>
    </source>
</evidence>
<feature type="binding site" evidence="6">
    <location>
        <position position="158"/>
    </location>
    <ligand>
        <name>molybdate</name>
        <dbReference type="ChEBI" id="CHEBI:36264"/>
    </ligand>
</feature>
<dbReference type="Gene3D" id="3.40.190.10">
    <property type="entry name" value="Periplasmic binding protein-like II"/>
    <property type="match status" value="2"/>
</dbReference>
<comment type="subunit">
    <text evidence="5">The complex is composed of two ATP-binding proteins (ModC), two transmembrane proteins (ModB) and a solute-binding protein (ModA).</text>
</comment>
<keyword evidence="2 6" id="KW-0500">Molybdenum</keyword>
<dbReference type="GO" id="GO:0046872">
    <property type="term" value="F:metal ion binding"/>
    <property type="evidence" value="ECO:0007669"/>
    <property type="project" value="UniProtKB-KW"/>
</dbReference>
<dbReference type="OrthoDB" id="9785015at2"/>
<feature type="binding site" evidence="6">
    <location>
        <position position="50"/>
    </location>
    <ligand>
        <name>molybdate</name>
        <dbReference type="ChEBI" id="CHEBI:36264"/>
    </ligand>
</feature>
<dbReference type="Proteomes" id="UP000051184">
    <property type="component" value="Unassembled WGS sequence"/>
</dbReference>
<evidence type="ECO:0000313" key="9">
    <source>
        <dbReference type="Proteomes" id="UP000051184"/>
    </source>
</evidence>
<reference evidence="9" key="1">
    <citation type="submission" date="2015-09" db="EMBL/GenBank/DDBJ databases">
        <authorList>
            <person name="Rodrigo-Torres Lidia"/>
            <person name="Arahal R.David."/>
        </authorList>
    </citation>
    <scope>NUCLEOTIDE SEQUENCE [LARGE SCALE GENOMIC DNA]</scope>
    <source>
        <strain evidence="9">CECT 5114</strain>
    </source>
</reference>
<evidence type="ECO:0000256" key="3">
    <source>
        <dbReference type="ARBA" id="ARBA00022723"/>
    </source>
</evidence>
<feature type="chain" id="PRO_5006016059" evidence="7">
    <location>
        <begin position="19"/>
        <end position="241"/>
    </location>
</feature>
<dbReference type="NCBIfam" id="TIGR01256">
    <property type="entry name" value="modA"/>
    <property type="match status" value="1"/>
</dbReference>
<dbReference type="SUPFAM" id="SSF53850">
    <property type="entry name" value="Periplasmic binding protein-like II"/>
    <property type="match status" value="1"/>
</dbReference>
<dbReference type="InterPro" id="IPR050682">
    <property type="entry name" value="ModA/WtpA"/>
</dbReference>
<dbReference type="GO" id="GO:0030288">
    <property type="term" value="C:outer membrane-bounded periplasmic space"/>
    <property type="evidence" value="ECO:0007669"/>
    <property type="project" value="TreeGrafter"/>
</dbReference>
<keyword evidence="4 7" id="KW-0732">Signal</keyword>
<dbReference type="Pfam" id="PF13531">
    <property type="entry name" value="SBP_bac_11"/>
    <property type="match status" value="1"/>
</dbReference>
<evidence type="ECO:0000256" key="2">
    <source>
        <dbReference type="ARBA" id="ARBA00022505"/>
    </source>
</evidence>
<dbReference type="EMBL" id="CYUE01000013">
    <property type="protein sequence ID" value="CUK25680.1"/>
    <property type="molecule type" value="Genomic_DNA"/>
</dbReference>
<evidence type="ECO:0000256" key="5">
    <source>
        <dbReference type="ARBA" id="ARBA00062515"/>
    </source>
</evidence>
<feature type="signal peptide" evidence="7">
    <location>
        <begin position="1"/>
        <end position="18"/>
    </location>
</feature>
<feature type="binding site" evidence="6">
    <location>
        <position position="176"/>
    </location>
    <ligand>
        <name>molybdate</name>
        <dbReference type="ChEBI" id="CHEBI:36264"/>
    </ligand>
</feature>
<dbReference type="PANTHER" id="PTHR30632">
    <property type="entry name" value="MOLYBDATE-BINDING PERIPLASMIC PROTEIN"/>
    <property type="match status" value="1"/>
</dbReference>
<dbReference type="GO" id="GO:0015689">
    <property type="term" value="P:molybdate ion transport"/>
    <property type="evidence" value="ECO:0007669"/>
    <property type="project" value="InterPro"/>
</dbReference>
<feature type="binding site" evidence="6">
    <location>
        <position position="131"/>
    </location>
    <ligand>
        <name>molybdate</name>
        <dbReference type="ChEBI" id="CHEBI:36264"/>
    </ligand>
</feature>
<dbReference type="PANTHER" id="PTHR30632:SF17">
    <property type="entry name" value="MOLYBDATE-BINDING PROTEIN MODA"/>
    <property type="match status" value="1"/>
</dbReference>
<dbReference type="PIRSF" id="PIRSF004846">
    <property type="entry name" value="ModA"/>
    <property type="match status" value="1"/>
</dbReference>
<name>A0A0N7MBK7_9RHOB</name>
<feature type="binding site" evidence="6">
    <location>
        <position position="27"/>
    </location>
    <ligand>
        <name>molybdate</name>
        <dbReference type="ChEBI" id="CHEBI:36264"/>
    </ligand>
</feature>
<proteinExistence type="inferred from homology"/>
<dbReference type="RefSeq" id="WP_058314643.1">
    <property type="nucleotide sequence ID" value="NZ_CYTO01000010.1"/>
</dbReference>
<dbReference type="FunFam" id="3.40.190.10:FF:000035">
    <property type="entry name" value="Molybdate ABC transporter substrate-binding protein"/>
    <property type="match status" value="1"/>
</dbReference>
<protein>
    <submittedName>
        <fullName evidence="8">Molybdate-binding periplasmic protein</fullName>
    </submittedName>
</protein>
<dbReference type="STRING" id="1715691.TA5113_01743"/>
<keyword evidence="3 6" id="KW-0479">Metal-binding</keyword>
<keyword evidence="9" id="KW-1185">Reference proteome</keyword>
<evidence type="ECO:0000256" key="7">
    <source>
        <dbReference type="SAM" id="SignalP"/>
    </source>
</evidence>
<sequence>MRLIALICLVFFASPSRAEVTVFAAASLRGALDAVNAEFEGDVRVSYASSATLARQIAQGAPADVFVSASTDWVQYLEDDEFVSVLQSADLMSNRLVLVASSKASETALEDLPYKLEGRNLAVGFVDAVPAGIYAQQAFENLSLWERVAPHIVQTDNVRAALALVELGEVGYGVVYQSDAQSTDARVLDVVPSELHSEIIYKTALLSEAPDAMSYMTHLTSVEAQLVFAEFGFIAKGADDG</sequence>
<organism evidence="8 9">
    <name type="scientific">Cognatishimia activa</name>
    <dbReference type="NCBI Taxonomy" id="1715691"/>
    <lineage>
        <taxon>Bacteria</taxon>
        <taxon>Pseudomonadati</taxon>
        <taxon>Pseudomonadota</taxon>
        <taxon>Alphaproteobacteria</taxon>
        <taxon>Rhodobacterales</taxon>
        <taxon>Paracoccaceae</taxon>
        <taxon>Cognatishimia</taxon>
    </lineage>
</organism>
<evidence type="ECO:0000256" key="1">
    <source>
        <dbReference type="ARBA" id="ARBA00009175"/>
    </source>
</evidence>
<evidence type="ECO:0000256" key="6">
    <source>
        <dbReference type="PIRSR" id="PIRSR004846-1"/>
    </source>
</evidence>
<accession>A0A0N7MBK7</accession>
<dbReference type="AlphaFoldDB" id="A0A0N7MBK7"/>
<gene>
    <name evidence="8" type="primary">modA</name>
    <name evidence="8" type="ORF">TA5114_01482</name>
</gene>
<dbReference type="InterPro" id="IPR005950">
    <property type="entry name" value="ModA"/>
</dbReference>
<comment type="similarity">
    <text evidence="1">Belongs to the bacterial solute-binding protein ModA family.</text>
</comment>